<name>A0A0L7LHE5_OPEBR</name>
<dbReference type="AlphaFoldDB" id="A0A0L7LHE5"/>
<protein>
    <submittedName>
        <fullName evidence="1">Putative 1-beta dynein</fullName>
    </submittedName>
</protein>
<dbReference type="EMBL" id="JTDY01001105">
    <property type="protein sequence ID" value="KOB74867.1"/>
    <property type="molecule type" value="Genomic_DNA"/>
</dbReference>
<gene>
    <name evidence="1" type="ORF">OBRU01_08661</name>
</gene>
<sequence length="247" mass="28922">MALKALRPPMESSFLQIRLILMLSKRYHAQLVLIGSRSLLRNMRVWSQYKFSSVLAFLALGLAPKTDKNQRTRREPAKIINILELCKEASHWEGLGMEIPIHAYHACEKKVQPGILKLTWTSTMSDAYIADCVTQIGELQDFLTTYKNCNLNLVKIMEKICDTPLVEFDIYNAFEISVLRENIRRMQAEAAATILEMYKEIITYLMAEYWVKYVRRFDRLLEDALRLAVKATLQNLYKCERWHHHHL</sequence>
<dbReference type="Proteomes" id="UP000037510">
    <property type="component" value="Unassembled WGS sequence"/>
</dbReference>
<keyword evidence="2" id="KW-1185">Reference proteome</keyword>
<proteinExistence type="predicted"/>
<evidence type="ECO:0000313" key="1">
    <source>
        <dbReference type="EMBL" id="KOB74867.1"/>
    </source>
</evidence>
<dbReference type="STRING" id="104452.A0A0L7LHE5"/>
<organism evidence="1 2">
    <name type="scientific">Operophtera brumata</name>
    <name type="common">Winter moth</name>
    <name type="synonym">Phalaena brumata</name>
    <dbReference type="NCBI Taxonomy" id="104452"/>
    <lineage>
        <taxon>Eukaryota</taxon>
        <taxon>Metazoa</taxon>
        <taxon>Ecdysozoa</taxon>
        <taxon>Arthropoda</taxon>
        <taxon>Hexapoda</taxon>
        <taxon>Insecta</taxon>
        <taxon>Pterygota</taxon>
        <taxon>Neoptera</taxon>
        <taxon>Endopterygota</taxon>
        <taxon>Lepidoptera</taxon>
        <taxon>Glossata</taxon>
        <taxon>Ditrysia</taxon>
        <taxon>Geometroidea</taxon>
        <taxon>Geometridae</taxon>
        <taxon>Larentiinae</taxon>
        <taxon>Operophtera</taxon>
    </lineage>
</organism>
<accession>A0A0L7LHE5</accession>
<comment type="caution">
    <text evidence="1">The sequence shown here is derived from an EMBL/GenBank/DDBJ whole genome shotgun (WGS) entry which is preliminary data.</text>
</comment>
<evidence type="ECO:0000313" key="2">
    <source>
        <dbReference type="Proteomes" id="UP000037510"/>
    </source>
</evidence>
<reference evidence="1 2" key="1">
    <citation type="journal article" date="2015" name="Genome Biol. Evol.">
        <title>The genome of winter moth (Operophtera brumata) provides a genomic perspective on sexual dimorphism and phenology.</title>
        <authorList>
            <person name="Derks M.F."/>
            <person name="Smit S."/>
            <person name="Salis L."/>
            <person name="Schijlen E."/>
            <person name="Bossers A."/>
            <person name="Mateman C."/>
            <person name="Pijl A.S."/>
            <person name="de Ridder D."/>
            <person name="Groenen M.A."/>
            <person name="Visser M.E."/>
            <person name="Megens H.J."/>
        </authorList>
    </citation>
    <scope>NUCLEOTIDE SEQUENCE [LARGE SCALE GENOMIC DNA]</scope>
    <source>
        <strain evidence="1">WM2013NL</strain>
        <tissue evidence="1">Head and thorax</tissue>
    </source>
</reference>